<dbReference type="PANTHER" id="PTHR31601">
    <property type="entry name" value="28S RIBOSOMAL PROTEIN S36, MITOCHONDRIAL"/>
    <property type="match status" value="1"/>
</dbReference>
<organism evidence="4 5">
    <name type="scientific">Actinia tenebrosa</name>
    <name type="common">Australian red waratah sea anemone</name>
    <dbReference type="NCBI Taxonomy" id="6105"/>
    <lineage>
        <taxon>Eukaryota</taxon>
        <taxon>Metazoa</taxon>
        <taxon>Cnidaria</taxon>
        <taxon>Anthozoa</taxon>
        <taxon>Hexacorallia</taxon>
        <taxon>Actiniaria</taxon>
        <taxon>Actiniidae</taxon>
        <taxon>Actinia</taxon>
    </lineage>
</organism>
<dbReference type="KEGG" id="aten:116286444"/>
<proteinExistence type="inferred from homology"/>
<comment type="similarity">
    <text evidence="3">Belongs to the alpha-ketoglutarate dehydrogenase component 4 family.</text>
</comment>
<evidence type="ECO:0000256" key="2">
    <source>
        <dbReference type="ARBA" id="ARBA00023128"/>
    </source>
</evidence>
<dbReference type="AlphaFoldDB" id="A0A6P8H7V4"/>
<dbReference type="InParanoid" id="A0A6P8H7V4"/>
<dbReference type="RefSeq" id="XP_031548817.1">
    <property type="nucleotide sequence ID" value="XM_031692957.1"/>
</dbReference>
<sequence length="143" mass="16602">MRSKRTDFFKMASTGRQILRRHNQLIKFPNRIRIHKNPSPNNSTPEISSTIAEFSKRLPHLKPLNPTSAFVSENKSLPTVDDAVLFESLPQRYRRRTISREEMEYIEVRIYPGNSQHTLLGVSLPHGNCREEALNNIEDNLTF</sequence>
<keyword evidence="4" id="KW-1185">Reference proteome</keyword>
<evidence type="ECO:0000256" key="3">
    <source>
        <dbReference type="ARBA" id="ARBA00043970"/>
    </source>
</evidence>
<keyword evidence="2" id="KW-0496">Mitochondrion</keyword>
<evidence type="ECO:0000313" key="4">
    <source>
        <dbReference type="Proteomes" id="UP000515163"/>
    </source>
</evidence>
<reference evidence="5" key="1">
    <citation type="submission" date="2025-08" db="UniProtKB">
        <authorList>
            <consortium name="RefSeq"/>
        </authorList>
    </citation>
    <scope>IDENTIFICATION</scope>
    <source>
        <tissue evidence="5">Tentacle</tissue>
    </source>
</reference>
<dbReference type="GO" id="GO:0004591">
    <property type="term" value="F:oxoglutarate dehydrogenase (succinyl-transferring) activity"/>
    <property type="evidence" value="ECO:0007669"/>
    <property type="project" value="TreeGrafter"/>
</dbReference>
<dbReference type="Proteomes" id="UP000515163">
    <property type="component" value="Unplaced"/>
</dbReference>
<gene>
    <name evidence="5" type="primary">LOC116286444</name>
</gene>
<dbReference type="GeneID" id="116286444"/>
<evidence type="ECO:0000313" key="5">
    <source>
        <dbReference type="RefSeq" id="XP_031548817.1"/>
    </source>
</evidence>
<name>A0A6P8H7V4_ACTTE</name>
<protein>
    <submittedName>
        <fullName evidence="5">28S ribosomal protein S36, mitochondrial-like isoform X1</fullName>
    </submittedName>
</protein>
<accession>A0A6P8H7V4</accession>
<evidence type="ECO:0000256" key="1">
    <source>
        <dbReference type="ARBA" id="ARBA00004173"/>
    </source>
</evidence>
<dbReference type="GO" id="GO:0005739">
    <property type="term" value="C:mitochondrion"/>
    <property type="evidence" value="ECO:0007669"/>
    <property type="project" value="UniProtKB-SubCell"/>
</dbReference>
<dbReference type="PANTHER" id="PTHR31601:SF2">
    <property type="entry name" value="ALPHA-KETOGLUTARATE DEHYDROGENASE COMPONENT 4"/>
    <property type="match status" value="1"/>
</dbReference>
<dbReference type="GO" id="GO:0006103">
    <property type="term" value="P:2-oxoglutarate metabolic process"/>
    <property type="evidence" value="ECO:0007669"/>
    <property type="project" value="InterPro"/>
</dbReference>
<dbReference type="OrthoDB" id="2116030at2759"/>
<comment type="subcellular location">
    <subcellularLocation>
        <location evidence="1">Mitochondrion</location>
    </subcellularLocation>
</comment>
<dbReference type="InterPro" id="IPR020373">
    <property type="entry name" value="Kgd4/YMR-31"/>
</dbReference>
<dbReference type="FunCoup" id="A0A6P8H7V4">
    <property type="interactions" value="345"/>
</dbReference>